<keyword evidence="1" id="KW-0472">Membrane</keyword>
<organism evidence="2 3">
    <name type="scientific">Paramecium sonneborni</name>
    <dbReference type="NCBI Taxonomy" id="65129"/>
    <lineage>
        <taxon>Eukaryota</taxon>
        <taxon>Sar</taxon>
        <taxon>Alveolata</taxon>
        <taxon>Ciliophora</taxon>
        <taxon>Intramacronucleata</taxon>
        <taxon>Oligohymenophorea</taxon>
        <taxon>Peniculida</taxon>
        <taxon>Parameciidae</taxon>
        <taxon>Paramecium</taxon>
    </lineage>
</organism>
<keyword evidence="1" id="KW-0812">Transmembrane</keyword>
<name>A0A8S1R857_9CILI</name>
<accession>A0A8S1R857</accession>
<evidence type="ECO:0000256" key="1">
    <source>
        <dbReference type="SAM" id="Phobius"/>
    </source>
</evidence>
<dbReference type="Proteomes" id="UP000692954">
    <property type="component" value="Unassembled WGS sequence"/>
</dbReference>
<proteinExistence type="predicted"/>
<feature type="transmembrane region" description="Helical" evidence="1">
    <location>
        <begin position="37"/>
        <end position="57"/>
    </location>
</feature>
<reference evidence="2" key="1">
    <citation type="submission" date="2021-01" db="EMBL/GenBank/DDBJ databases">
        <authorList>
            <consortium name="Genoscope - CEA"/>
            <person name="William W."/>
        </authorList>
    </citation>
    <scope>NUCLEOTIDE SEQUENCE</scope>
</reference>
<keyword evidence="3" id="KW-1185">Reference proteome</keyword>
<dbReference type="EMBL" id="CAJJDN010000144">
    <property type="protein sequence ID" value="CAD8123335.1"/>
    <property type="molecule type" value="Genomic_DNA"/>
</dbReference>
<comment type="caution">
    <text evidence="2">The sequence shown here is derived from an EMBL/GenBank/DDBJ whole genome shotgun (WGS) entry which is preliminary data.</text>
</comment>
<gene>
    <name evidence="2" type="ORF">PSON_ATCC_30995.1.T1440045</name>
</gene>
<dbReference type="AlphaFoldDB" id="A0A8S1R857"/>
<sequence length="116" mass="13826">MQKLILSINKKLLKIFDFGMAEVTVVKYHVIKYLTELLNLLFVILIIQILMYGVLFIHNNYYSRSIIIMTYQNCICKPQENSYQNIKKINNYIISEFKSREIDPFTKFIILKPVLQ</sequence>
<keyword evidence="1" id="KW-1133">Transmembrane helix</keyword>
<evidence type="ECO:0000313" key="3">
    <source>
        <dbReference type="Proteomes" id="UP000692954"/>
    </source>
</evidence>
<evidence type="ECO:0000313" key="2">
    <source>
        <dbReference type="EMBL" id="CAD8123335.1"/>
    </source>
</evidence>
<protein>
    <submittedName>
        <fullName evidence="2">Uncharacterized protein</fullName>
    </submittedName>
</protein>